<name>A0A2P2PWL7_RHIMU</name>
<dbReference type="EMBL" id="GGEC01078559">
    <property type="protein sequence ID" value="MBX59043.1"/>
    <property type="molecule type" value="Transcribed_RNA"/>
</dbReference>
<dbReference type="AlphaFoldDB" id="A0A2P2PWL7"/>
<sequence length="72" mass="8294">MSGPCLFIFSSFSFLHIIFPKPKRLGEVPNLYQGFFFTVQENPQNLVISCKFNLTSLVSEVRKFCLWLSLTS</sequence>
<evidence type="ECO:0000313" key="1">
    <source>
        <dbReference type="EMBL" id="MBX59043.1"/>
    </source>
</evidence>
<proteinExistence type="predicted"/>
<reference evidence="1" key="1">
    <citation type="submission" date="2018-02" db="EMBL/GenBank/DDBJ databases">
        <title>Rhizophora mucronata_Transcriptome.</title>
        <authorList>
            <person name="Meera S.P."/>
            <person name="Sreeshan A."/>
            <person name="Augustine A."/>
        </authorList>
    </citation>
    <scope>NUCLEOTIDE SEQUENCE</scope>
    <source>
        <tissue evidence="1">Leaf</tissue>
    </source>
</reference>
<organism evidence="1">
    <name type="scientific">Rhizophora mucronata</name>
    <name type="common">Asiatic mangrove</name>
    <dbReference type="NCBI Taxonomy" id="61149"/>
    <lineage>
        <taxon>Eukaryota</taxon>
        <taxon>Viridiplantae</taxon>
        <taxon>Streptophyta</taxon>
        <taxon>Embryophyta</taxon>
        <taxon>Tracheophyta</taxon>
        <taxon>Spermatophyta</taxon>
        <taxon>Magnoliopsida</taxon>
        <taxon>eudicotyledons</taxon>
        <taxon>Gunneridae</taxon>
        <taxon>Pentapetalae</taxon>
        <taxon>rosids</taxon>
        <taxon>fabids</taxon>
        <taxon>Malpighiales</taxon>
        <taxon>Rhizophoraceae</taxon>
        <taxon>Rhizophora</taxon>
    </lineage>
</organism>
<protein>
    <submittedName>
        <fullName evidence="1">Uncharacterized protein</fullName>
    </submittedName>
</protein>
<accession>A0A2P2PWL7</accession>